<feature type="coiled-coil region" evidence="4">
    <location>
        <begin position="113"/>
        <end position="140"/>
    </location>
</feature>
<sequence>MAEVIGLVASIVSLLDVALKSYNALHDLQFQVRNAPYLIQALENETEAIILVLTHVENTIRTTTAARLGSSCSAAILSDLEIELRKSEAVLQQLGSFINSLKNETTCLQRIKWARKKEKATELQKELKEVRIRISELQLAYSNSSLTRIELVLQDIQIMQRRQHAATRSLGACLLDTRDQLTVDQNTVIQSQADIAAALEALQTKPTLPPDWVESISNQLATTMNSFRPHPAKSHLLAGAERHPVLNRIESGVQCLSEAKDDNTALSPHRTHGQESLPVISSPLARSTLVFKLELVQSQCLTNCLCRCHASVSSHRPWNALPKGLQMITGSMLFEYSSSPVSRVTCDLRSCYKTRLTRLTLRYGFPLWSLNYAIHVLVERSSTNNLTFTLALRRRIPWTASRDNILHHTSRRNLSAIKRIVDENPTAVLDVDYNGNSALHISARIFHACELSTQIWRVLLQAGADPDQVNAHGLSFRHYIGHFILHKRIPLKLHSEVERLIQISQCIEDLGLSFIHEVVVKRCPIDLAPVLKAGKSEIIAQINAQDRFGTTPLMYAVVLGNEKASKALIKAGASVHTASPFGHTVLDFAGRLPPNTCATILDILLAAGANASAASHSGWSLLHTAALYDNVTMIDRLIHEGARPDCLGPNGNRPIHYAATRNSDKVVHLLHEKGVDLNVLNYKGLSPLGVAISNNAHDVQSTLLKLGVDHLITGDKGTIFHVAAYWGYERTFKTLSSFNLKGLDVYARDKKGLTGTDVFENRYDKTDQLALAFYQLKASIISQSSEGYKGEGQTEDEDEFFDAYEFL</sequence>
<keyword evidence="4" id="KW-0175">Coiled coil</keyword>
<evidence type="ECO:0000256" key="3">
    <source>
        <dbReference type="PROSITE-ProRule" id="PRU00023"/>
    </source>
</evidence>
<dbReference type="PANTHER" id="PTHR24198:SF165">
    <property type="entry name" value="ANKYRIN REPEAT-CONTAINING PROTEIN-RELATED"/>
    <property type="match status" value="1"/>
</dbReference>
<dbReference type="AlphaFoldDB" id="A0A8H4KDV9"/>
<feature type="repeat" description="ANK" evidence="3">
    <location>
        <begin position="650"/>
        <end position="682"/>
    </location>
</feature>
<feature type="repeat" description="ANK" evidence="3">
    <location>
        <begin position="548"/>
        <end position="580"/>
    </location>
</feature>
<evidence type="ECO:0000256" key="2">
    <source>
        <dbReference type="ARBA" id="ARBA00023043"/>
    </source>
</evidence>
<comment type="caution">
    <text evidence="5">The sequence shown here is derived from an EMBL/GenBank/DDBJ whole genome shotgun (WGS) entry which is preliminary data.</text>
</comment>
<dbReference type="PANTHER" id="PTHR24198">
    <property type="entry name" value="ANKYRIN REPEAT AND PROTEIN KINASE DOMAIN-CONTAINING PROTEIN"/>
    <property type="match status" value="1"/>
</dbReference>
<dbReference type="InterPro" id="IPR002110">
    <property type="entry name" value="Ankyrin_rpt"/>
</dbReference>
<reference evidence="5" key="1">
    <citation type="submission" date="2020-01" db="EMBL/GenBank/DDBJ databases">
        <title>Identification and distribution of gene clusters putatively required for synthesis of sphingolipid metabolism inhibitors in phylogenetically diverse species of the filamentous fungus Fusarium.</title>
        <authorList>
            <person name="Kim H.-S."/>
            <person name="Busman M."/>
            <person name="Brown D.W."/>
            <person name="Divon H."/>
            <person name="Uhlig S."/>
            <person name="Proctor R.H."/>
        </authorList>
    </citation>
    <scope>NUCLEOTIDE SEQUENCE</scope>
    <source>
        <strain evidence="5">NRRL 53441</strain>
    </source>
</reference>
<feature type="repeat" description="ANK" evidence="3">
    <location>
        <begin position="434"/>
        <end position="471"/>
    </location>
</feature>
<evidence type="ECO:0000313" key="5">
    <source>
        <dbReference type="EMBL" id="KAF4449470.1"/>
    </source>
</evidence>
<keyword evidence="2 3" id="KW-0040">ANK repeat</keyword>
<feature type="repeat" description="ANK" evidence="3">
    <location>
        <begin position="617"/>
        <end position="649"/>
    </location>
</feature>
<organism evidence="5 6">
    <name type="scientific">Fusarium austroafricanum</name>
    <dbReference type="NCBI Taxonomy" id="2364996"/>
    <lineage>
        <taxon>Eukaryota</taxon>
        <taxon>Fungi</taxon>
        <taxon>Dikarya</taxon>
        <taxon>Ascomycota</taxon>
        <taxon>Pezizomycotina</taxon>
        <taxon>Sordariomycetes</taxon>
        <taxon>Hypocreomycetidae</taxon>
        <taxon>Hypocreales</taxon>
        <taxon>Nectriaceae</taxon>
        <taxon>Fusarium</taxon>
        <taxon>Fusarium concolor species complex</taxon>
    </lineage>
</organism>
<dbReference type="InterPro" id="IPR036770">
    <property type="entry name" value="Ankyrin_rpt-contain_sf"/>
</dbReference>
<evidence type="ECO:0000256" key="4">
    <source>
        <dbReference type="SAM" id="Coils"/>
    </source>
</evidence>
<dbReference type="Gene3D" id="1.25.40.20">
    <property type="entry name" value="Ankyrin repeat-containing domain"/>
    <property type="match status" value="3"/>
</dbReference>
<dbReference type="PROSITE" id="PS50088">
    <property type="entry name" value="ANK_REPEAT"/>
    <property type="match status" value="4"/>
</dbReference>
<dbReference type="Pfam" id="PF00023">
    <property type="entry name" value="Ank"/>
    <property type="match status" value="2"/>
</dbReference>
<evidence type="ECO:0000256" key="1">
    <source>
        <dbReference type="ARBA" id="ARBA00022737"/>
    </source>
</evidence>
<evidence type="ECO:0008006" key="7">
    <source>
        <dbReference type="Google" id="ProtNLM"/>
    </source>
</evidence>
<dbReference type="EMBL" id="JAADJG010000284">
    <property type="protein sequence ID" value="KAF4449470.1"/>
    <property type="molecule type" value="Genomic_DNA"/>
</dbReference>
<dbReference type="PROSITE" id="PS50297">
    <property type="entry name" value="ANK_REP_REGION"/>
    <property type="match status" value="2"/>
</dbReference>
<proteinExistence type="predicted"/>
<dbReference type="Proteomes" id="UP000605986">
    <property type="component" value="Unassembled WGS sequence"/>
</dbReference>
<dbReference type="Pfam" id="PF12796">
    <property type="entry name" value="Ank_2"/>
    <property type="match status" value="1"/>
</dbReference>
<keyword evidence="1" id="KW-0677">Repeat</keyword>
<keyword evidence="6" id="KW-1185">Reference proteome</keyword>
<dbReference type="SMART" id="SM00248">
    <property type="entry name" value="ANK"/>
    <property type="match status" value="6"/>
</dbReference>
<protein>
    <recommendedName>
        <fullName evidence="7">Fungal N-terminal domain-containing protein</fullName>
    </recommendedName>
</protein>
<gene>
    <name evidence="5" type="ORF">F53441_7264</name>
</gene>
<dbReference type="OrthoDB" id="426293at2759"/>
<evidence type="ECO:0000313" key="6">
    <source>
        <dbReference type="Proteomes" id="UP000605986"/>
    </source>
</evidence>
<dbReference type="SUPFAM" id="SSF48403">
    <property type="entry name" value="Ankyrin repeat"/>
    <property type="match status" value="2"/>
</dbReference>
<accession>A0A8H4KDV9</accession>
<name>A0A8H4KDV9_9HYPO</name>